<dbReference type="Proteomes" id="UP001633002">
    <property type="component" value="Unassembled WGS sequence"/>
</dbReference>
<dbReference type="EMBL" id="JBJQOH010000008">
    <property type="protein sequence ID" value="KAL3677036.1"/>
    <property type="molecule type" value="Genomic_DNA"/>
</dbReference>
<name>A0ABD3GGM4_9MARC</name>
<protein>
    <submittedName>
        <fullName evidence="1">Uncharacterized protein</fullName>
    </submittedName>
</protein>
<evidence type="ECO:0000313" key="2">
    <source>
        <dbReference type="Proteomes" id="UP001633002"/>
    </source>
</evidence>
<organism evidence="1 2">
    <name type="scientific">Riccia sorocarpa</name>
    <dbReference type="NCBI Taxonomy" id="122646"/>
    <lineage>
        <taxon>Eukaryota</taxon>
        <taxon>Viridiplantae</taxon>
        <taxon>Streptophyta</taxon>
        <taxon>Embryophyta</taxon>
        <taxon>Marchantiophyta</taxon>
        <taxon>Marchantiopsida</taxon>
        <taxon>Marchantiidae</taxon>
        <taxon>Marchantiales</taxon>
        <taxon>Ricciaceae</taxon>
        <taxon>Riccia</taxon>
    </lineage>
</organism>
<reference evidence="1 2" key="1">
    <citation type="submission" date="2024-09" db="EMBL/GenBank/DDBJ databases">
        <title>Chromosome-scale assembly of Riccia sorocarpa.</title>
        <authorList>
            <person name="Paukszto L."/>
        </authorList>
    </citation>
    <scope>NUCLEOTIDE SEQUENCE [LARGE SCALE GENOMIC DNA]</scope>
    <source>
        <strain evidence="1">LP-2024</strain>
        <tissue evidence="1">Aerial parts of the thallus</tissue>
    </source>
</reference>
<accession>A0ABD3GGM4</accession>
<dbReference type="AlphaFoldDB" id="A0ABD3GGM4"/>
<evidence type="ECO:0000313" key="1">
    <source>
        <dbReference type="EMBL" id="KAL3677036.1"/>
    </source>
</evidence>
<gene>
    <name evidence="1" type="ORF">R1sor_026984</name>
</gene>
<sequence length="144" mass="15714">MYRSGKCKFSIHIAEPVNGGPANRKIDIVPHKVTACKRARDDKEPVCVVVTRMTTKDRSVVTADAWPSAPPSIPTKSDSSGGLAVLDPIFHDFSQKMGLVFADVMSKRLQAFFGPLLLEAKAGEPLKQQLADYYQVGGIRVLTD</sequence>
<comment type="caution">
    <text evidence="1">The sequence shown here is derived from an EMBL/GenBank/DDBJ whole genome shotgun (WGS) entry which is preliminary data.</text>
</comment>
<keyword evidence="2" id="KW-1185">Reference proteome</keyword>
<proteinExistence type="predicted"/>